<reference evidence="1" key="1">
    <citation type="submission" date="2023-06" db="EMBL/GenBank/DDBJ databases">
        <authorList>
            <consortium name="Lawrence Berkeley National Laboratory"/>
            <person name="Ahrendt S."/>
            <person name="Sahu N."/>
            <person name="Indic B."/>
            <person name="Wong-Bajracharya J."/>
            <person name="Merenyi Z."/>
            <person name="Ke H.-M."/>
            <person name="Monk M."/>
            <person name="Kocsube S."/>
            <person name="Drula E."/>
            <person name="Lipzen A."/>
            <person name="Balint B."/>
            <person name="Henrissat B."/>
            <person name="Andreopoulos B."/>
            <person name="Martin F.M."/>
            <person name="Harder C.B."/>
            <person name="Rigling D."/>
            <person name="Ford K.L."/>
            <person name="Foster G.D."/>
            <person name="Pangilinan J."/>
            <person name="Papanicolaou A."/>
            <person name="Barry K."/>
            <person name="LaButti K."/>
            <person name="Viragh M."/>
            <person name="Koriabine M."/>
            <person name="Yan M."/>
            <person name="Riley R."/>
            <person name="Champramary S."/>
            <person name="Plett K.L."/>
            <person name="Tsai I.J."/>
            <person name="Slot J."/>
            <person name="Sipos G."/>
            <person name="Plett J."/>
            <person name="Nagy L.G."/>
            <person name="Grigoriev I.V."/>
        </authorList>
    </citation>
    <scope>NUCLEOTIDE SEQUENCE</scope>
    <source>
        <strain evidence="1">FPL87.14</strain>
    </source>
</reference>
<sequence length="111" mass="12340">GVTFSRSTMHLGGSLVLYYPTASSVEPVAGSIQRIVTRGDQPCFYIKRQKTLPPSAFDPFRRYSFFSAKVYSSDMSNKPEDKVPPSSVLSHVARYKFSGKRAVILNLCKVS</sequence>
<organism evidence="1 2">
    <name type="scientific">Armillaria borealis</name>
    <dbReference type="NCBI Taxonomy" id="47425"/>
    <lineage>
        <taxon>Eukaryota</taxon>
        <taxon>Fungi</taxon>
        <taxon>Dikarya</taxon>
        <taxon>Basidiomycota</taxon>
        <taxon>Agaricomycotina</taxon>
        <taxon>Agaricomycetes</taxon>
        <taxon>Agaricomycetidae</taxon>
        <taxon>Agaricales</taxon>
        <taxon>Marasmiineae</taxon>
        <taxon>Physalacriaceae</taxon>
        <taxon>Armillaria</taxon>
    </lineage>
</organism>
<comment type="caution">
    <text evidence="1">The sequence shown here is derived from an EMBL/GenBank/DDBJ whole genome shotgun (WGS) entry which is preliminary data.</text>
</comment>
<dbReference type="AlphaFoldDB" id="A0AA39IWD6"/>
<feature type="non-terminal residue" evidence="1">
    <location>
        <position position="111"/>
    </location>
</feature>
<feature type="non-terminal residue" evidence="1">
    <location>
        <position position="1"/>
    </location>
</feature>
<accession>A0AA39IWD6</accession>
<gene>
    <name evidence="1" type="ORF">EV421DRAFT_1684424</name>
</gene>
<dbReference type="EMBL" id="JAUEPT010000165">
    <property type="protein sequence ID" value="KAK0430168.1"/>
    <property type="molecule type" value="Genomic_DNA"/>
</dbReference>
<evidence type="ECO:0000313" key="1">
    <source>
        <dbReference type="EMBL" id="KAK0430168.1"/>
    </source>
</evidence>
<keyword evidence="2" id="KW-1185">Reference proteome</keyword>
<protein>
    <submittedName>
        <fullName evidence="1">Uncharacterized protein</fullName>
    </submittedName>
</protein>
<proteinExistence type="predicted"/>
<evidence type="ECO:0000313" key="2">
    <source>
        <dbReference type="Proteomes" id="UP001175226"/>
    </source>
</evidence>
<name>A0AA39IWD6_9AGAR</name>
<dbReference type="Proteomes" id="UP001175226">
    <property type="component" value="Unassembled WGS sequence"/>
</dbReference>